<reference evidence="1" key="3">
    <citation type="submission" date="2025-09" db="UniProtKB">
        <authorList>
            <consortium name="Ensembl"/>
        </authorList>
    </citation>
    <scope>IDENTIFICATION</scope>
</reference>
<evidence type="ECO:0000313" key="1">
    <source>
        <dbReference type="Ensembl" id="ENSNLEP00000030779.1"/>
    </source>
</evidence>
<accession>A0A2I3GHL0</accession>
<reference evidence="1 2" key="1">
    <citation type="submission" date="2012-10" db="EMBL/GenBank/DDBJ databases">
        <authorList>
            <consortium name="Gibbon Genome Sequencing Consortium"/>
        </authorList>
    </citation>
    <scope>NUCLEOTIDE SEQUENCE [LARGE SCALE GENOMIC DNA]</scope>
</reference>
<dbReference type="GeneTree" id="ENSGT00910000147468"/>
<keyword evidence="2" id="KW-1185">Reference proteome</keyword>
<name>A0A2I3GHL0_NOMLE</name>
<protein>
    <submittedName>
        <fullName evidence="1">Uncharacterized protein</fullName>
    </submittedName>
</protein>
<evidence type="ECO:0000313" key="2">
    <source>
        <dbReference type="Proteomes" id="UP000001073"/>
    </source>
</evidence>
<dbReference type="EMBL" id="ADFV01093455">
    <property type="status" value="NOT_ANNOTATED_CDS"/>
    <property type="molecule type" value="Genomic_DNA"/>
</dbReference>
<dbReference type="Ensembl" id="ENSNLET00000058610.1">
    <property type="protein sequence ID" value="ENSNLEP00000030779.1"/>
    <property type="gene ID" value="ENSNLEG00000028847.1"/>
</dbReference>
<reference evidence="1" key="2">
    <citation type="submission" date="2025-08" db="UniProtKB">
        <authorList>
            <consortium name="Ensembl"/>
        </authorList>
    </citation>
    <scope>IDENTIFICATION</scope>
</reference>
<organism evidence="1 2">
    <name type="scientific">Nomascus leucogenys</name>
    <name type="common">Northern white-cheeked gibbon</name>
    <name type="synonym">Hylobates leucogenys</name>
    <dbReference type="NCBI Taxonomy" id="61853"/>
    <lineage>
        <taxon>Eukaryota</taxon>
        <taxon>Metazoa</taxon>
        <taxon>Chordata</taxon>
        <taxon>Craniata</taxon>
        <taxon>Vertebrata</taxon>
        <taxon>Euteleostomi</taxon>
        <taxon>Mammalia</taxon>
        <taxon>Eutheria</taxon>
        <taxon>Euarchontoglires</taxon>
        <taxon>Primates</taxon>
        <taxon>Haplorrhini</taxon>
        <taxon>Catarrhini</taxon>
        <taxon>Hylobatidae</taxon>
        <taxon>Nomascus</taxon>
    </lineage>
</organism>
<proteinExistence type="predicted"/>
<dbReference type="OMA" id="PCWPERW"/>
<sequence length="156" mass="17567">MKIPAGWPDQRGQHFGAMGAARYPVWGRGGSPGHSPQSTLGPMLCVGSMPSTHKPALWALHRRSWGSWGPPRGPDRPWRLLAWFCKMEHRRRLCSESKGRAGWASSRGQRSLHPCWPERWPILLTCGRPALPGQPPRQWENEVVGQGWKGAWVHLC</sequence>
<dbReference type="EMBL" id="ADFV01093454">
    <property type="status" value="NOT_ANNOTATED_CDS"/>
    <property type="molecule type" value="Genomic_DNA"/>
</dbReference>
<dbReference type="EMBL" id="ADFV01093453">
    <property type="status" value="NOT_ANNOTATED_CDS"/>
    <property type="molecule type" value="Genomic_DNA"/>
</dbReference>
<dbReference type="Proteomes" id="UP000001073">
    <property type="component" value="Chromosome 22a"/>
</dbReference>
<dbReference type="InParanoid" id="A0A2I3GHL0"/>
<dbReference type="AlphaFoldDB" id="A0A2I3GHL0"/>